<feature type="domain" description="C-type lysozyme inhibitor" evidence="6">
    <location>
        <begin position="39"/>
        <end position="110"/>
    </location>
</feature>
<evidence type="ECO:0000259" key="6">
    <source>
        <dbReference type="Pfam" id="PF09864"/>
    </source>
</evidence>
<evidence type="ECO:0000256" key="5">
    <source>
        <dbReference type="SAM" id="SignalP"/>
    </source>
</evidence>
<name>A0A0D5XWN8_9PSED</name>
<keyword evidence="4" id="KW-0449">Lipoprotein</keyword>
<keyword evidence="3" id="KW-0564">Palmitate</keyword>
<evidence type="ECO:0000313" key="7">
    <source>
        <dbReference type="EMBL" id="AKA23503.1"/>
    </source>
</evidence>
<evidence type="ECO:0000256" key="1">
    <source>
        <dbReference type="ARBA" id="ARBA00022729"/>
    </source>
</evidence>
<dbReference type="Gene3D" id="2.40.128.200">
    <property type="match status" value="1"/>
</dbReference>
<dbReference type="EMBL" id="CP011110">
    <property type="protein sequence ID" value="AKA23503.1"/>
    <property type="molecule type" value="Genomic_DNA"/>
</dbReference>
<feature type="signal peptide" evidence="5">
    <location>
        <begin position="1"/>
        <end position="20"/>
    </location>
</feature>
<dbReference type="KEGG" id="pcz:PCL1606_20500"/>
<dbReference type="SUPFAM" id="SSF141488">
    <property type="entry name" value="YdhA-like"/>
    <property type="match status" value="1"/>
</dbReference>
<evidence type="ECO:0000256" key="4">
    <source>
        <dbReference type="ARBA" id="ARBA00023288"/>
    </source>
</evidence>
<proteinExistence type="predicted"/>
<organism evidence="7 8">
    <name type="scientific">Pseudomonas chlororaphis</name>
    <dbReference type="NCBI Taxonomy" id="587753"/>
    <lineage>
        <taxon>Bacteria</taxon>
        <taxon>Pseudomonadati</taxon>
        <taxon>Pseudomonadota</taxon>
        <taxon>Gammaproteobacteria</taxon>
        <taxon>Pseudomonadales</taxon>
        <taxon>Pseudomonadaceae</taxon>
        <taxon>Pseudomonas</taxon>
    </lineage>
</organism>
<dbReference type="InterPro" id="IPR036328">
    <property type="entry name" value="MliC_sf"/>
</dbReference>
<dbReference type="PATRIC" id="fig|587753.10.peg.2051"/>
<keyword evidence="1 5" id="KW-0732">Signal</keyword>
<dbReference type="Pfam" id="PF09864">
    <property type="entry name" value="MliC"/>
    <property type="match status" value="1"/>
</dbReference>
<dbReference type="OrthoDB" id="7926518at2"/>
<evidence type="ECO:0000256" key="2">
    <source>
        <dbReference type="ARBA" id="ARBA00023136"/>
    </source>
</evidence>
<accession>A0A0D5XWN8</accession>
<sequence>MKLSTILGTAALLAPFLVQAATTSAEQEQPAYQSSLANYRCEGGVAVQAAYLNIENGASFATLYYKGQLIPMHIARSGSGALYVADDEQNSYRWHTKGDAAVLSFLEADHTAKEQQLLKACKEQPVEEQPLQEK</sequence>
<dbReference type="InterPro" id="IPR018660">
    <property type="entry name" value="MliC"/>
</dbReference>
<evidence type="ECO:0000313" key="8">
    <source>
        <dbReference type="Proteomes" id="UP000032748"/>
    </source>
</evidence>
<gene>
    <name evidence="7" type="ORF">PCL1606_20500</name>
</gene>
<feature type="chain" id="PRO_5002299218" description="C-type lysozyme inhibitor domain-containing protein" evidence="5">
    <location>
        <begin position="21"/>
        <end position="134"/>
    </location>
</feature>
<dbReference type="AlphaFoldDB" id="A0A0D5XWN8"/>
<reference evidence="7 8" key="1">
    <citation type="journal article" date="2015" name="Mol. Plant Microbe Interact.">
        <title>Comparative Genomic Analysis of Pseudomonas chlororaphis PCL1606 Reveals New Insight into Antifungal Compounds Involved in Biocontrol.</title>
        <authorList>
            <person name="Calderon C.E."/>
            <person name="Ramos C."/>
            <person name="de Vicente A."/>
            <person name="Cazorla F.M."/>
        </authorList>
    </citation>
    <scope>NUCLEOTIDE SEQUENCE [LARGE SCALE GENOMIC DNA]</scope>
    <source>
        <strain evidence="7 8">PCL1606</strain>
    </source>
</reference>
<dbReference type="RefSeq" id="WP_045882052.1">
    <property type="nucleotide sequence ID" value="NZ_CP011110.1"/>
</dbReference>
<keyword evidence="2" id="KW-0472">Membrane</keyword>
<protein>
    <recommendedName>
        <fullName evidence="6">C-type lysozyme inhibitor domain-containing protein</fullName>
    </recommendedName>
</protein>
<evidence type="ECO:0000256" key="3">
    <source>
        <dbReference type="ARBA" id="ARBA00023139"/>
    </source>
</evidence>
<dbReference type="Proteomes" id="UP000032748">
    <property type="component" value="Chromosome"/>
</dbReference>